<organism evidence="1">
    <name type="scientific">Pyricularia oryzae (strain Y34)</name>
    <name type="common">Rice blast fungus</name>
    <name type="synonym">Magnaporthe oryzae</name>
    <dbReference type="NCBI Taxonomy" id="1143189"/>
    <lineage>
        <taxon>Eukaryota</taxon>
        <taxon>Fungi</taxon>
        <taxon>Dikarya</taxon>
        <taxon>Ascomycota</taxon>
        <taxon>Pezizomycotina</taxon>
        <taxon>Sordariomycetes</taxon>
        <taxon>Sordariomycetidae</taxon>
        <taxon>Magnaporthales</taxon>
        <taxon>Pyriculariaceae</taxon>
        <taxon>Pyricularia</taxon>
    </lineage>
</organism>
<dbReference type="Proteomes" id="UP000011086">
    <property type="component" value="Unassembled WGS sequence"/>
</dbReference>
<gene>
    <name evidence="1" type="ORF">OOU_Y34scaffold00765g47</name>
</gene>
<protein>
    <submittedName>
        <fullName evidence="1">Uncharacterized protein</fullName>
    </submittedName>
</protein>
<dbReference type="EMBL" id="JH793246">
    <property type="protein sequence ID" value="ELQ34501.1"/>
    <property type="molecule type" value="Genomic_DNA"/>
</dbReference>
<dbReference type="AlphaFoldDB" id="A0AA97PH62"/>
<sequence length="72" mass="7794">MHRKGLEALAVPILYGGANPRNAAFSGIVYEVMSCVHYAYPVMAAECNESPVACVRNLRHAKKKGKEAGVTF</sequence>
<name>A0AA97PH62_PYRO3</name>
<evidence type="ECO:0000313" key="1">
    <source>
        <dbReference type="EMBL" id="ELQ34501.1"/>
    </source>
</evidence>
<reference evidence="1" key="1">
    <citation type="journal article" date="2012" name="PLoS Genet.">
        <title>Comparative analysis of the genomes of two field isolates of the rice blast fungus Magnaporthe oryzae.</title>
        <authorList>
            <person name="Xue M."/>
            <person name="Yang J."/>
            <person name="Li Z."/>
            <person name="Hu S."/>
            <person name="Yao N."/>
            <person name="Dean R.A."/>
            <person name="Zhao W."/>
            <person name="Shen M."/>
            <person name="Zhang H."/>
            <person name="Li C."/>
            <person name="Liu L."/>
            <person name="Cao L."/>
            <person name="Xu X."/>
            <person name="Xing Y."/>
            <person name="Hsiang T."/>
            <person name="Zhang Z."/>
            <person name="Xu J.R."/>
            <person name="Peng Y.L."/>
        </authorList>
    </citation>
    <scope>NUCLEOTIDE SEQUENCE</scope>
    <source>
        <strain evidence="1">Y34</strain>
    </source>
</reference>
<accession>A0AA97PH62</accession>
<proteinExistence type="predicted"/>